<evidence type="ECO:0000256" key="1">
    <source>
        <dbReference type="ARBA" id="ARBA00023015"/>
    </source>
</evidence>
<feature type="region of interest" description="Disordered" evidence="5">
    <location>
        <begin position="208"/>
        <end position="242"/>
    </location>
</feature>
<evidence type="ECO:0000256" key="5">
    <source>
        <dbReference type="SAM" id="MobiDB-lite"/>
    </source>
</evidence>
<keyword evidence="1" id="KW-0805">Transcription regulation</keyword>
<dbReference type="PANTHER" id="PTHR31719:SF176">
    <property type="entry name" value="NAC DOMAIN CONTAINING PROTEIN 84"/>
    <property type="match status" value="1"/>
</dbReference>
<keyword evidence="3" id="KW-0804">Transcription</keyword>
<comment type="caution">
    <text evidence="7">The sequence shown here is derived from an EMBL/GenBank/DDBJ whole genome shotgun (WGS) entry which is preliminary data.</text>
</comment>
<keyword evidence="2" id="KW-0238">DNA-binding</keyword>
<evidence type="ECO:0000313" key="7">
    <source>
        <dbReference type="EMBL" id="KAK6155353.1"/>
    </source>
</evidence>
<reference evidence="7 8" key="1">
    <citation type="journal article" date="2021" name="Comput. Struct. Biotechnol. J.">
        <title>De novo genome assembly of the potent medicinal plant Rehmannia glutinosa using nanopore technology.</title>
        <authorList>
            <person name="Ma L."/>
            <person name="Dong C."/>
            <person name="Song C."/>
            <person name="Wang X."/>
            <person name="Zheng X."/>
            <person name="Niu Y."/>
            <person name="Chen S."/>
            <person name="Feng W."/>
        </authorList>
    </citation>
    <scope>NUCLEOTIDE SEQUENCE [LARGE SCALE GENOMIC DNA]</scope>
    <source>
        <strain evidence="7">DH-2019</strain>
    </source>
</reference>
<feature type="compositionally biased region" description="Low complexity" evidence="5">
    <location>
        <begin position="210"/>
        <end position="221"/>
    </location>
</feature>
<dbReference type="PROSITE" id="PS51005">
    <property type="entry name" value="NAC"/>
    <property type="match status" value="1"/>
</dbReference>
<organism evidence="7 8">
    <name type="scientific">Rehmannia glutinosa</name>
    <name type="common">Chinese foxglove</name>
    <dbReference type="NCBI Taxonomy" id="99300"/>
    <lineage>
        <taxon>Eukaryota</taxon>
        <taxon>Viridiplantae</taxon>
        <taxon>Streptophyta</taxon>
        <taxon>Embryophyta</taxon>
        <taxon>Tracheophyta</taxon>
        <taxon>Spermatophyta</taxon>
        <taxon>Magnoliopsida</taxon>
        <taxon>eudicotyledons</taxon>
        <taxon>Gunneridae</taxon>
        <taxon>Pentapetalae</taxon>
        <taxon>asterids</taxon>
        <taxon>lamiids</taxon>
        <taxon>Lamiales</taxon>
        <taxon>Orobanchaceae</taxon>
        <taxon>Rehmannieae</taxon>
        <taxon>Rehmannia</taxon>
    </lineage>
</organism>
<dbReference type="PANTHER" id="PTHR31719">
    <property type="entry name" value="NAC TRANSCRIPTION FACTOR 56"/>
    <property type="match status" value="1"/>
</dbReference>
<keyword evidence="4" id="KW-0539">Nucleus</keyword>
<evidence type="ECO:0000256" key="4">
    <source>
        <dbReference type="ARBA" id="ARBA00023242"/>
    </source>
</evidence>
<dbReference type="SUPFAM" id="SSF101941">
    <property type="entry name" value="NAC domain"/>
    <property type="match status" value="1"/>
</dbReference>
<name>A0ABR0X6R6_REHGL</name>
<dbReference type="InterPro" id="IPR036093">
    <property type="entry name" value="NAC_dom_sf"/>
</dbReference>
<evidence type="ECO:0000256" key="2">
    <source>
        <dbReference type="ARBA" id="ARBA00023125"/>
    </source>
</evidence>
<dbReference type="Proteomes" id="UP001318860">
    <property type="component" value="Unassembled WGS sequence"/>
</dbReference>
<dbReference type="Gene3D" id="2.170.150.80">
    <property type="entry name" value="NAC domain"/>
    <property type="match status" value="1"/>
</dbReference>
<evidence type="ECO:0000313" key="8">
    <source>
        <dbReference type="Proteomes" id="UP001318860"/>
    </source>
</evidence>
<dbReference type="InterPro" id="IPR003441">
    <property type="entry name" value="NAC-dom"/>
</dbReference>
<protein>
    <recommendedName>
        <fullName evidence="6">NAC domain-containing protein</fullName>
    </recommendedName>
</protein>
<accession>A0ABR0X6R6</accession>
<sequence>MERANSEDGNGGVSKLPIGFRFHPTDEELVVHYLKRKVFSLPLPASVIPELEVFQLNPWDLPGDLKEKKYFFCKRRMNFMNKFNGSLSTDCGYWKASGKDRQIMAPSSNLVIGVKKSFVFYQGKKSKTQWIMDEFCLVGSINTPYLTQKLMMQVGEWVVCRVYQRKRKGRNHGTVNQIVANRKKSQDLQGIKGCDQVDLRMGGNNELGFSSSSSSSSSCSSGITEISSNDLDQEETSHNISF</sequence>
<keyword evidence="8" id="KW-1185">Reference proteome</keyword>
<evidence type="ECO:0000256" key="3">
    <source>
        <dbReference type="ARBA" id="ARBA00023163"/>
    </source>
</evidence>
<dbReference type="EMBL" id="JABTTQ020000005">
    <property type="protein sequence ID" value="KAK6155353.1"/>
    <property type="molecule type" value="Genomic_DNA"/>
</dbReference>
<proteinExistence type="predicted"/>
<gene>
    <name evidence="7" type="ORF">DH2020_009601</name>
</gene>
<evidence type="ECO:0000259" key="6">
    <source>
        <dbReference type="PROSITE" id="PS51005"/>
    </source>
</evidence>
<dbReference type="Pfam" id="PF02365">
    <property type="entry name" value="NAM"/>
    <property type="match status" value="1"/>
</dbReference>
<feature type="domain" description="NAC" evidence="6">
    <location>
        <begin position="16"/>
        <end position="165"/>
    </location>
</feature>